<dbReference type="EMBL" id="JBHTGL010000008">
    <property type="protein sequence ID" value="MFD0629307.1"/>
    <property type="molecule type" value="Genomic_DNA"/>
</dbReference>
<proteinExistence type="predicted"/>
<reference evidence="2" key="1">
    <citation type="journal article" date="2014" name="Int. J. Syst. Evol. Microbiol.">
        <title>Complete genome of a new Firmicutes species belonging to the dominant human colonic microbiota ('Ruminococcus bicirculans') reveals two chromosomes and a selective capacity to utilize plant glucans.</title>
        <authorList>
            <consortium name="NISC Comparative Sequencing Program"/>
            <person name="Wegmann U."/>
            <person name="Louis P."/>
            <person name="Goesmann A."/>
            <person name="Henrissat B."/>
            <person name="Duncan S.H."/>
            <person name="Flint H.J."/>
        </authorList>
    </citation>
    <scope>NUCLEOTIDE SEQUENCE</scope>
    <source>
        <strain evidence="2">JCM 12607</strain>
    </source>
</reference>
<gene>
    <name evidence="1" type="ORF">ACFQ2K_00780</name>
    <name evidence="2" type="ORF">ACFQ2K_48600</name>
</gene>
<accession>A0ABW2X968</accession>
<organism evidence="2 3">
    <name type="scientific">Streptomyces sanglieri</name>
    <dbReference type="NCBI Taxonomy" id="193460"/>
    <lineage>
        <taxon>Bacteria</taxon>
        <taxon>Bacillati</taxon>
        <taxon>Actinomycetota</taxon>
        <taxon>Actinomycetes</taxon>
        <taxon>Kitasatosporales</taxon>
        <taxon>Streptomycetaceae</taxon>
        <taxon>Streptomyces</taxon>
    </lineage>
</organism>
<reference evidence="2" key="3">
    <citation type="submission" date="2024-09" db="EMBL/GenBank/DDBJ databases">
        <authorList>
            <person name="Sun Q."/>
            <person name="Mori K."/>
        </authorList>
    </citation>
    <scope>NUCLEOTIDE SEQUENCE</scope>
    <source>
        <strain evidence="2">JCM 12607</strain>
    </source>
</reference>
<evidence type="ECO:0000313" key="1">
    <source>
        <dbReference type="EMBL" id="MFD0621560.1"/>
    </source>
</evidence>
<sequence>MDVLDIVSGQLKDAGPVLFEFARWAAELRVTITRLRELVAWLVEHEFLALEGA</sequence>
<comment type="caution">
    <text evidence="2">The sequence shown here is derived from an EMBL/GenBank/DDBJ whole genome shotgun (WGS) entry which is preliminary data.</text>
</comment>
<protein>
    <submittedName>
        <fullName evidence="2">Uncharacterized protein</fullName>
    </submittedName>
</protein>
<evidence type="ECO:0000313" key="2">
    <source>
        <dbReference type="EMBL" id="MFD0629307.1"/>
    </source>
</evidence>
<dbReference type="Proteomes" id="UP001596915">
    <property type="component" value="Unassembled WGS sequence"/>
</dbReference>
<dbReference type="EMBL" id="JBHTGL010000001">
    <property type="protein sequence ID" value="MFD0621560.1"/>
    <property type="molecule type" value="Genomic_DNA"/>
</dbReference>
<evidence type="ECO:0000313" key="3">
    <source>
        <dbReference type="Proteomes" id="UP001596915"/>
    </source>
</evidence>
<name>A0ABW2X968_9ACTN</name>
<keyword evidence="3" id="KW-1185">Reference proteome</keyword>
<reference evidence="3" key="2">
    <citation type="journal article" date="2019" name="Int. J. Syst. Evol. Microbiol.">
        <title>The Global Catalogue of Microorganisms (GCM) 10K type strain sequencing project: providing services to taxonomists for standard genome sequencing and annotation.</title>
        <authorList>
            <consortium name="The Broad Institute Genomics Platform"/>
            <consortium name="The Broad Institute Genome Sequencing Center for Infectious Disease"/>
            <person name="Wu L."/>
            <person name="Ma J."/>
        </authorList>
    </citation>
    <scope>NUCLEOTIDE SEQUENCE [LARGE SCALE GENOMIC DNA]</scope>
    <source>
        <strain evidence="3">JCM 12607</strain>
    </source>
</reference>